<organism evidence="11 12">
    <name type="scientific">Stenotrophobium rhamnosiphilum</name>
    <dbReference type="NCBI Taxonomy" id="2029166"/>
    <lineage>
        <taxon>Bacteria</taxon>
        <taxon>Pseudomonadati</taxon>
        <taxon>Pseudomonadota</taxon>
        <taxon>Gammaproteobacteria</taxon>
        <taxon>Nevskiales</taxon>
        <taxon>Nevskiaceae</taxon>
        <taxon>Stenotrophobium</taxon>
    </lineage>
</organism>
<dbReference type="AlphaFoldDB" id="A0A2T5MGK8"/>
<name>A0A2T5MGK8_9GAMM</name>
<dbReference type="Proteomes" id="UP000244248">
    <property type="component" value="Unassembled WGS sequence"/>
</dbReference>
<dbReference type="PANTHER" id="PTHR21320:SF3">
    <property type="entry name" value="CYTOCHROME C OXIDASE ASSEMBLY PROTEIN COX11, MITOCHONDRIAL-RELATED"/>
    <property type="match status" value="1"/>
</dbReference>
<keyword evidence="8" id="KW-0186">Copper</keyword>
<keyword evidence="7 10" id="KW-1133">Transmembrane helix</keyword>
<evidence type="ECO:0000256" key="2">
    <source>
        <dbReference type="ARBA" id="ARBA00004382"/>
    </source>
</evidence>
<evidence type="ECO:0000256" key="3">
    <source>
        <dbReference type="ARBA" id="ARBA00009620"/>
    </source>
</evidence>
<evidence type="ECO:0000256" key="7">
    <source>
        <dbReference type="ARBA" id="ARBA00022989"/>
    </source>
</evidence>
<evidence type="ECO:0000313" key="11">
    <source>
        <dbReference type="EMBL" id="PTU31712.1"/>
    </source>
</evidence>
<reference evidence="11 12" key="1">
    <citation type="submission" date="2018-04" db="EMBL/GenBank/DDBJ databases">
        <title>Novel species isolated from glacier.</title>
        <authorList>
            <person name="Liu Q."/>
            <person name="Xin Y.-H."/>
        </authorList>
    </citation>
    <scope>NUCLEOTIDE SEQUENCE [LARGE SCALE GENOMIC DNA]</scope>
    <source>
        <strain evidence="11 12">GT1R17</strain>
    </source>
</reference>
<evidence type="ECO:0000256" key="10">
    <source>
        <dbReference type="SAM" id="Phobius"/>
    </source>
</evidence>
<dbReference type="EMBL" id="QANS01000003">
    <property type="protein sequence ID" value="PTU31712.1"/>
    <property type="molecule type" value="Genomic_DNA"/>
</dbReference>
<keyword evidence="12" id="KW-1185">Reference proteome</keyword>
<gene>
    <name evidence="11" type="ORF">CJD38_10420</name>
</gene>
<evidence type="ECO:0000256" key="1">
    <source>
        <dbReference type="ARBA" id="ARBA00004007"/>
    </source>
</evidence>
<dbReference type="Gene3D" id="2.60.370.10">
    <property type="entry name" value="Ctag/Cox11"/>
    <property type="match status" value="1"/>
</dbReference>
<dbReference type="PANTHER" id="PTHR21320">
    <property type="entry name" value="CYTOCHROME C OXIDASE ASSEMBLY PROTEIN COX11-RELATED"/>
    <property type="match status" value="1"/>
</dbReference>
<comment type="subcellular location">
    <subcellularLocation>
        <location evidence="2">Cell inner membrane</location>
        <topology evidence="2">Single-pass type II membrane protein</topology>
        <orientation evidence="2">Periplasmic side</orientation>
    </subcellularLocation>
</comment>
<dbReference type="GO" id="GO:0005507">
    <property type="term" value="F:copper ion binding"/>
    <property type="evidence" value="ECO:0007669"/>
    <property type="project" value="InterPro"/>
</dbReference>
<dbReference type="InterPro" id="IPR007533">
    <property type="entry name" value="Cyt_c_oxidase_assmbl_CtaG"/>
</dbReference>
<sequence>MTDEGNQQQEKRQHLSRLLLLVAGMFGFGFLLGPLYTAICEATGVNGRMKVEASQVQAGVVDTSRTVTVEFVTTVNGSPLWKFSAEQPSIKVHPGQLYTVNFYAKNTQNMDLVAQAVPNIAPGSAAPHLRKTECFCFNQQPFKAGEEKHMPVKFMLDPALPKSIDTVTLSYTFFDATHLAAQSATKPRS</sequence>
<evidence type="ECO:0000256" key="8">
    <source>
        <dbReference type="ARBA" id="ARBA00023008"/>
    </source>
</evidence>
<keyword evidence="6" id="KW-0735">Signal-anchor</keyword>
<evidence type="ECO:0000256" key="9">
    <source>
        <dbReference type="ARBA" id="ARBA00023136"/>
    </source>
</evidence>
<evidence type="ECO:0000256" key="5">
    <source>
        <dbReference type="ARBA" id="ARBA00022692"/>
    </source>
</evidence>
<comment type="function">
    <text evidence="1">Exerts its effect at some terminal stage of cytochrome c oxidase synthesis, probably by being involved in the insertion of the copper B into subunit I.</text>
</comment>
<dbReference type="SUPFAM" id="SSF110111">
    <property type="entry name" value="Ctag/Cox11"/>
    <property type="match status" value="1"/>
</dbReference>
<dbReference type="NCBIfam" id="NF003465">
    <property type="entry name" value="PRK05089.1"/>
    <property type="match status" value="1"/>
</dbReference>
<evidence type="ECO:0000256" key="4">
    <source>
        <dbReference type="ARBA" id="ARBA00015384"/>
    </source>
</evidence>
<accession>A0A2T5MGK8</accession>
<dbReference type="GO" id="GO:0005886">
    <property type="term" value="C:plasma membrane"/>
    <property type="evidence" value="ECO:0007669"/>
    <property type="project" value="UniProtKB-SubCell"/>
</dbReference>
<dbReference type="InterPro" id="IPR023471">
    <property type="entry name" value="CtaG/Cox11_dom_sf"/>
</dbReference>
<evidence type="ECO:0000313" key="12">
    <source>
        <dbReference type="Proteomes" id="UP000244248"/>
    </source>
</evidence>
<proteinExistence type="inferred from homology"/>
<comment type="similarity">
    <text evidence="3">Belongs to the COX11/CtaG family.</text>
</comment>
<protein>
    <recommendedName>
        <fullName evidence="4">Cytochrome c oxidase assembly protein CtaG</fullName>
    </recommendedName>
</protein>
<dbReference type="RefSeq" id="WP_107940262.1">
    <property type="nucleotide sequence ID" value="NZ_QANS01000003.1"/>
</dbReference>
<dbReference type="OrthoDB" id="9804841at2"/>
<dbReference type="PIRSF" id="PIRSF005413">
    <property type="entry name" value="COX11"/>
    <property type="match status" value="1"/>
</dbReference>
<keyword evidence="5 10" id="KW-0812">Transmembrane</keyword>
<dbReference type="Pfam" id="PF04442">
    <property type="entry name" value="CtaG_Cox11"/>
    <property type="match status" value="1"/>
</dbReference>
<evidence type="ECO:0000256" key="6">
    <source>
        <dbReference type="ARBA" id="ARBA00022968"/>
    </source>
</evidence>
<comment type="caution">
    <text evidence="11">The sequence shown here is derived from an EMBL/GenBank/DDBJ whole genome shotgun (WGS) entry which is preliminary data.</text>
</comment>
<keyword evidence="9 10" id="KW-0472">Membrane</keyword>
<feature type="transmembrane region" description="Helical" evidence="10">
    <location>
        <begin position="18"/>
        <end position="39"/>
    </location>
</feature>